<evidence type="ECO:0000256" key="4">
    <source>
        <dbReference type="ARBA" id="ARBA00022833"/>
    </source>
</evidence>
<dbReference type="Pfam" id="PF01398">
    <property type="entry name" value="JAB"/>
    <property type="match status" value="1"/>
</dbReference>
<dbReference type="PROSITE" id="PS50249">
    <property type="entry name" value="MPN"/>
    <property type="match status" value="1"/>
</dbReference>
<name>A0A7R9JQ48_TIMGE</name>
<organism evidence="9">
    <name type="scientific">Timema genevievae</name>
    <name type="common">Walking stick</name>
    <dbReference type="NCBI Taxonomy" id="629358"/>
    <lineage>
        <taxon>Eukaryota</taxon>
        <taxon>Metazoa</taxon>
        <taxon>Ecdysozoa</taxon>
        <taxon>Arthropoda</taxon>
        <taxon>Hexapoda</taxon>
        <taxon>Insecta</taxon>
        <taxon>Pterygota</taxon>
        <taxon>Neoptera</taxon>
        <taxon>Polyneoptera</taxon>
        <taxon>Phasmatodea</taxon>
        <taxon>Timematodea</taxon>
        <taxon>Timematoidea</taxon>
        <taxon>Timematidae</taxon>
        <taxon>Timema</taxon>
    </lineage>
</organism>
<feature type="compositionally biased region" description="Acidic residues" evidence="7">
    <location>
        <begin position="9"/>
        <end position="30"/>
    </location>
</feature>
<dbReference type="GO" id="GO:0046872">
    <property type="term" value="F:metal ion binding"/>
    <property type="evidence" value="ECO:0007669"/>
    <property type="project" value="UniProtKB-KW"/>
</dbReference>
<keyword evidence="5" id="KW-0482">Metalloprotease</keyword>
<feature type="region of interest" description="Disordered" evidence="7">
    <location>
        <begin position="1"/>
        <end position="40"/>
    </location>
</feature>
<dbReference type="EMBL" id="OE839171">
    <property type="protein sequence ID" value="CAD7585982.1"/>
    <property type="molecule type" value="Genomic_DNA"/>
</dbReference>
<evidence type="ECO:0000256" key="6">
    <source>
        <dbReference type="ARBA" id="ARBA00061577"/>
    </source>
</evidence>
<feature type="domain" description="MPN" evidence="8">
    <location>
        <begin position="197"/>
        <end position="333"/>
    </location>
</feature>
<evidence type="ECO:0000313" key="9">
    <source>
        <dbReference type="EMBL" id="CAD7585982.1"/>
    </source>
</evidence>
<evidence type="ECO:0000256" key="3">
    <source>
        <dbReference type="ARBA" id="ARBA00022801"/>
    </source>
</evidence>
<dbReference type="GO" id="GO:0006508">
    <property type="term" value="P:proteolysis"/>
    <property type="evidence" value="ECO:0007669"/>
    <property type="project" value="UniProtKB-KW"/>
</dbReference>
<dbReference type="InterPro" id="IPR000555">
    <property type="entry name" value="JAMM/MPN+_dom"/>
</dbReference>
<keyword evidence="4" id="KW-0862">Zinc</keyword>
<dbReference type="InterPro" id="IPR040843">
    <property type="entry name" value="RAMA"/>
</dbReference>
<accession>A0A7R9JQ48</accession>
<gene>
    <name evidence="9" type="ORF">TGEB3V08_LOCUS430</name>
</gene>
<reference evidence="9" key="1">
    <citation type="submission" date="2020-11" db="EMBL/GenBank/DDBJ databases">
        <authorList>
            <person name="Tran Van P."/>
        </authorList>
    </citation>
    <scope>NUCLEOTIDE SEQUENCE</scope>
</reference>
<dbReference type="Pfam" id="PF18755">
    <property type="entry name" value="RAMA"/>
    <property type="match status" value="1"/>
</dbReference>
<evidence type="ECO:0000256" key="5">
    <source>
        <dbReference type="ARBA" id="ARBA00023049"/>
    </source>
</evidence>
<evidence type="ECO:0000259" key="8">
    <source>
        <dbReference type="PROSITE" id="PS50249"/>
    </source>
</evidence>
<dbReference type="AlphaFoldDB" id="A0A7R9JQ48"/>
<keyword evidence="2" id="KW-0479">Metal-binding</keyword>
<evidence type="ECO:0000256" key="2">
    <source>
        <dbReference type="ARBA" id="ARBA00022723"/>
    </source>
</evidence>
<keyword evidence="1" id="KW-0645">Protease</keyword>
<dbReference type="CDD" id="cd08067">
    <property type="entry name" value="MPN_2A_DUB"/>
    <property type="match status" value="1"/>
</dbReference>
<keyword evidence="3" id="KW-0378">Hydrolase</keyword>
<dbReference type="Gene3D" id="3.40.140.10">
    <property type="entry name" value="Cytidine Deaminase, domain 2"/>
    <property type="match status" value="1"/>
</dbReference>
<dbReference type="InterPro" id="IPR050242">
    <property type="entry name" value="JAMM_MPN+_peptidase_M67A"/>
</dbReference>
<evidence type="ECO:0000256" key="1">
    <source>
        <dbReference type="ARBA" id="ARBA00022670"/>
    </source>
</evidence>
<dbReference type="PANTHER" id="PTHR10410">
    <property type="entry name" value="EUKARYOTIC TRANSLATION INITIATION FACTOR 3 -RELATED"/>
    <property type="match status" value="1"/>
</dbReference>
<comment type="similarity">
    <text evidence="6">Belongs to the peptidase M67 family.</text>
</comment>
<dbReference type="FunFam" id="3.40.140.10:FF:000053">
    <property type="entry name" value="MPN domain-containing protein CG4751"/>
    <property type="match status" value="1"/>
</dbReference>
<dbReference type="GO" id="GO:0008237">
    <property type="term" value="F:metallopeptidase activity"/>
    <property type="evidence" value="ECO:0007669"/>
    <property type="project" value="UniProtKB-KW"/>
</dbReference>
<protein>
    <recommendedName>
        <fullName evidence="8">MPN domain-containing protein</fullName>
    </recommendedName>
</protein>
<proteinExistence type="inferred from homology"/>
<dbReference type="SUPFAM" id="SSF102712">
    <property type="entry name" value="JAB1/MPN domain"/>
    <property type="match status" value="1"/>
</dbReference>
<dbReference type="InterPro" id="IPR037518">
    <property type="entry name" value="MPN"/>
</dbReference>
<sequence>MQQHRPEEEEKEEIEEDIEDEEFIEEDYEENGERRVRVGSGPTGRTVTLQMLLSAGILQPGEGTMSIEYLGQKFVGDLLPDGKIKSLETDIIFASPSAWAIHCKRIINPEKKSGCGWASEILCNSGLLTYVLDVLDVFLDPDEEMEKEKLAPPTPAPVLRVIVKHAVIGNRAPHHDLNTLVECTPFSSLGKIQPFLVSMATNAVLVMDFHSHLTTSEVVGYLAGHWDVNAHNLAITHAFPCRSRLADRELAPLVEADIYRAIDQRHLTLVGWYHSHPTTNATPTLRDIDAQLDYEIRMKGNSDASYTPCVGVICSPYNKETQSMESSIVSYWVMPPPETKPHEYGKPMLMSYSVVQDQFLSQDALNEMRWDA</sequence>
<evidence type="ECO:0000256" key="7">
    <source>
        <dbReference type="SAM" id="MobiDB-lite"/>
    </source>
</evidence>